<keyword evidence="3" id="KW-1185">Reference proteome</keyword>
<sequence>MSNGLAIAAVTRVLQDMLHSGLVASGIGGAVGGTISVSAMPPDRILGDGTGTEATQLNLFLHQIAPNAGWTGRDLPSRDARAERLVDPMLALDLHYLLTAYAAEEFQGEILLGHAMQLLHETPVLSRDYIRDVLANPPGGGMAAVALQALVQSDLAEQLELIKIRPRSLGTDDMSKLWTAFQSHYRTSTAYEVSVVLIQRRHPKRTPLPVLSRGPADPVTGRDAGVTVQASPVPSLPTLTGIVPPRQQTAARLGETIRLEGHHLSGEQVSVRFAVEPDGTALTLPGMLAGDGAITVTLPPANPPPPPPPLPAERDPANWPVGVYRVTALLRDAGGEWQATNVLPLLLAPLLLAVTAVRAADVVTFTVTCGPPIRRTSTVFLIVGSRELPAEPIAMPQATTLTFRGTGFTAGQTLPVRLRVDGIDSLLIDRTARPPAFDPSQQVMLP</sequence>
<dbReference type="EMBL" id="JBHUHD010000001">
    <property type="protein sequence ID" value="MFD2142073.1"/>
    <property type="molecule type" value="Genomic_DNA"/>
</dbReference>
<protein>
    <submittedName>
        <fullName evidence="2">DUF4255 domain-containing protein</fullName>
    </submittedName>
</protein>
<evidence type="ECO:0000313" key="2">
    <source>
        <dbReference type="EMBL" id="MFD2142073.1"/>
    </source>
</evidence>
<dbReference type="Proteomes" id="UP001597299">
    <property type="component" value="Unassembled WGS sequence"/>
</dbReference>
<organism evidence="2 3">
    <name type="scientific">Ancylobacter oerskovii</name>
    <dbReference type="NCBI Taxonomy" id="459519"/>
    <lineage>
        <taxon>Bacteria</taxon>
        <taxon>Pseudomonadati</taxon>
        <taxon>Pseudomonadota</taxon>
        <taxon>Alphaproteobacteria</taxon>
        <taxon>Hyphomicrobiales</taxon>
        <taxon>Xanthobacteraceae</taxon>
        <taxon>Ancylobacter</taxon>
    </lineage>
</organism>
<dbReference type="RefSeq" id="WP_213351527.1">
    <property type="nucleotide sequence ID" value="NZ_JAHBGB010000006.1"/>
</dbReference>
<dbReference type="Pfam" id="PF14065">
    <property type="entry name" value="Pvc16_N"/>
    <property type="match status" value="1"/>
</dbReference>
<name>A0ABW4Z104_9HYPH</name>
<reference evidence="3" key="1">
    <citation type="journal article" date="2019" name="Int. J. Syst. Evol. Microbiol.">
        <title>The Global Catalogue of Microorganisms (GCM) 10K type strain sequencing project: providing services to taxonomists for standard genome sequencing and annotation.</title>
        <authorList>
            <consortium name="The Broad Institute Genomics Platform"/>
            <consortium name="The Broad Institute Genome Sequencing Center for Infectious Disease"/>
            <person name="Wu L."/>
            <person name="Ma J."/>
        </authorList>
    </citation>
    <scope>NUCLEOTIDE SEQUENCE [LARGE SCALE GENOMIC DNA]</scope>
    <source>
        <strain evidence="3">CCM 7435</strain>
    </source>
</reference>
<proteinExistence type="predicted"/>
<gene>
    <name evidence="2" type="ORF">ACFSNC_16825</name>
</gene>
<evidence type="ECO:0000259" key="1">
    <source>
        <dbReference type="Pfam" id="PF14065"/>
    </source>
</evidence>
<feature type="domain" description="Pvc16 N-terminal" evidence="1">
    <location>
        <begin position="9"/>
        <end position="211"/>
    </location>
</feature>
<evidence type="ECO:0000313" key="3">
    <source>
        <dbReference type="Proteomes" id="UP001597299"/>
    </source>
</evidence>
<accession>A0ABW4Z104</accession>
<dbReference type="InterPro" id="IPR025351">
    <property type="entry name" value="Pvc16_N"/>
</dbReference>
<comment type="caution">
    <text evidence="2">The sequence shown here is derived from an EMBL/GenBank/DDBJ whole genome shotgun (WGS) entry which is preliminary data.</text>
</comment>